<sequence length="230" mass="26213">MSEYRSAAFQHQKVFSEKEVWAFWERGTTPDEGGCKVDKFWGGIPTSGRPIYSSSEVPISRIINQGVVKRIRRISDSPNNEDVEEVELVNQFVGHLSSTSATQPPAKKFHSQFIHSTPKSFQPFLFIVPYSIPFPSPNPSTAIPALASPIRSSPFPWPRQLPVLTSKQWTLVARTSRRREYWSHLTFPASQVFQRREHQPIRATRENLNVVNEGKYTVASLFTRADSIIK</sequence>
<evidence type="ECO:0000313" key="1">
    <source>
        <dbReference type="EMBL" id="MBW0517839.1"/>
    </source>
</evidence>
<reference evidence="1" key="1">
    <citation type="submission" date="2021-03" db="EMBL/GenBank/DDBJ databases">
        <title>Draft genome sequence of rust myrtle Austropuccinia psidii MF-1, a brazilian biotype.</title>
        <authorList>
            <person name="Quecine M.C."/>
            <person name="Pachon D.M.R."/>
            <person name="Bonatelli M.L."/>
            <person name="Correr F.H."/>
            <person name="Franceschini L.M."/>
            <person name="Leite T.F."/>
            <person name="Margarido G.R.A."/>
            <person name="Almeida C.A."/>
            <person name="Ferrarezi J.A."/>
            <person name="Labate C.A."/>
        </authorList>
    </citation>
    <scope>NUCLEOTIDE SEQUENCE</scope>
    <source>
        <strain evidence="1">MF-1</strain>
    </source>
</reference>
<proteinExistence type="predicted"/>
<name>A0A9Q3HWS6_9BASI</name>
<comment type="caution">
    <text evidence="1">The sequence shown here is derived from an EMBL/GenBank/DDBJ whole genome shotgun (WGS) entry which is preliminary data.</text>
</comment>
<organism evidence="1 2">
    <name type="scientific">Austropuccinia psidii MF-1</name>
    <dbReference type="NCBI Taxonomy" id="1389203"/>
    <lineage>
        <taxon>Eukaryota</taxon>
        <taxon>Fungi</taxon>
        <taxon>Dikarya</taxon>
        <taxon>Basidiomycota</taxon>
        <taxon>Pucciniomycotina</taxon>
        <taxon>Pucciniomycetes</taxon>
        <taxon>Pucciniales</taxon>
        <taxon>Sphaerophragmiaceae</taxon>
        <taxon>Austropuccinia</taxon>
    </lineage>
</organism>
<dbReference type="AlphaFoldDB" id="A0A9Q3HWS6"/>
<evidence type="ECO:0000313" key="2">
    <source>
        <dbReference type="Proteomes" id="UP000765509"/>
    </source>
</evidence>
<dbReference type="EMBL" id="AVOT02026213">
    <property type="protein sequence ID" value="MBW0517839.1"/>
    <property type="molecule type" value="Genomic_DNA"/>
</dbReference>
<dbReference type="Proteomes" id="UP000765509">
    <property type="component" value="Unassembled WGS sequence"/>
</dbReference>
<keyword evidence="2" id="KW-1185">Reference proteome</keyword>
<accession>A0A9Q3HWS6</accession>
<protein>
    <submittedName>
        <fullName evidence="1">Uncharacterized protein</fullName>
    </submittedName>
</protein>
<gene>
    <name evidence="1" type="ORF">O181_057554</name>
</gene>